<dbReference type="AlphaFoldDB" id="M0QK37"/>
<accession>M0QK37</accession>
<sequence>MELLVTEGVAAIKISRLCQHLGVTKGSFYWHFADIGSLMTALAEHCRRAQESAMQTLSELADLPPVDRIDAMSRLVTDDRRWKVEAAVRAWAATDETIAESVAALDQRVFDVAYQAMIDLGFSETEAHARATTALYAGIGFLHGRRQHGVLADADIRIFVEMLTRR</sequence>
<evidence type="ECO:0000259" key="3">
    <source>
        <dbReference type="PROSITE" id="PS50977"/>
    </source>
</evidence>
<dbReference type="SUPFAM" id="SSF46689">
    <property type="entry name" value="Homeodomain-like"/>
    <property type="match status" value="1"/>
</dbReference>
<dbReference type="Gene3D" id="1.10.357.10">
    <property type="entry name" value="Tetracycline Repressor, domain 2"/>
    <property type="match status" value="1"/>
</dbReference>
<protein>
    <submittedName>
        <fullName evidence="4">Putative TetR family transcriptional regulator</fullName>
    </submittedName>
</protein>
<evidence type="ECO:0000256" key="1">
    <source>
        <dbReference type="ARBA" id="ARBA00023125"/>
    </source>
</evidence>
<dbReference type="Proteomes" id="UP000011666">
    <property type="component" value="Unassembled WGS sequence"/>
</dbReference>
<dbReference type="InterPro" id="IPR001647">
    <property type="entry name" value="HTH_TetR"/>
</dbReference>
<dbReference type="GO" id="GO:0003677">
    <property type="term" value="F:DNA binding"/>
    <property type="evidence" value="ECO:0007669"/>
    <property type="project" value="UniProtKB-UniRule"/>
</dbReference>
<evidence type="ECO:0000313" key="5">
    <source>
        <dbReference type="Proteomes" id="UP000011666"/>
    </source>
</evidence>
<dbReference type="PROSITE" id="PS50977">
    <property type="entry name" value="HTH_TETR_2"/>
    <property type="match status" value="1"/>
</dbReference>
<comment type="caution">
    <text evidence="4">The sequence shown here is derived from an EMBL/GenBank/DDBJ whole genome shotgun (WGS) entry which is preliminary data.</text>
</comment>
<dbReference type="Pfam" id="PF00440">
    <property type="entry name" value="TetR_N"/>
    <property type="match status" value="1"/>
</dbReference>
<dbReference type="InterPro" id="IPR009057">
    <property type="entry name" value="Homeodomain-like_sf"/>
</dbReference>
<feature type="domain" description="HTH tetR-type" evidence="3">
    <location>
        <begin position="1"/>
        <end position="50"/>
    </location>
</feature>
<evidence type="ECO:0000256" key="2">
    <source>
        <dbReference type="PROSITE-ProRule" id="PRU00335"/>
    </source>
</evidence>
<organism evidence="4 5">
    <name type="scientific">Gordonia soli NBRC 108243</name>
    <dbReference type="NCBI Taxonomy" id="1223545"/>
    <lineage>
        <taxon>Bacteria</taxon>
        <taxon>Bacillati</taxon>
        <taxon>Actinomycetota</taxon>
        <taxon>Actinomycetes</taxon>
        <taxon>Mycobacteriales</taxon>
        <taxon>Gordoniaceae</taxon>
        <taxon>Gordonia</taxon>
    </lineage>
</organism>
<keyword evidence="1 2" id="KW-0238">DNA-binding</keyword>
<proteinExistence type="predicted"/>
<dbReference type="eggNOG" id="COG1309">
    <property type="taxonomic scope" value="Bacteria"/>
</dbReference>
<reference evidence="4 5" key="1">
    <citation type="submission" date="2013-01" db="EMBL/GenBank/DDBJ databases">
        <title>Whole genome shotgun sequence of Gordonia soli NBRC 108243.</title>
        <authorList>
            <person name="Isaki-Nakamura S."/>
            <person name="Hosoyama A."/>
            <person name="Tsuchikane K."/>
            <person name="Ando Y."/>
            <person name="Baba S."/>
            <person name="Ohji S."/>
            <person name="Hamada M."/>
            <person name="Tamura T."/>
            <person name="Yamazoe A."/>
            <person name="Yamazaki S."/>
            <person name="Fujita N."/>
        </authorList>
    </citation>
    <scope>NUCLEOTIDE SEQUENCE [LARGE SCALE GENOMIC DNA]</scope>
    <source>
        <strain evidence="4 5">NBRC 108243</strain>
    </source>
</reference>
<feature type="DNA-binding region" description="H-T-H motif" evidence="2">
    <location>
        <begin position="13"/>
        <end position="32"/>
    </location>
</feature>
<gene>
    <name evidence="4" type="ORF">GS4_20_00550</name>
</gene>
<dbReference type="EMBL" id="BANX01000020">
    <property type="protein sequence ID" value="GAC68990.1"/>
    <property type="molecule type" value="Genomic_DNA"/>
</dbReference>
<dbReference type="STRING" id="1223545.GS4_20_00550"/>
<evidence type="ECO:0000313" key="4">
    <source>
        <dbReference type="EMBL" id="GAC68990.1"/>
    </source>
</evidence>
<name>M0QK37_9ACTN</name>
<keyword evidence="5" id="KW-1185">Reference proteome</keyword>